<dbReference type="NCBIfam" id="TIGR00797">
    <property type="entry name" value="matE"/>
    <property type="match status" value="1"/>
</dbReference>
<dbReference type="EMBL" id="BLLK01000062">
    <property type="protein sequence ID" value="GFH58351.1"/>
    <property type="molecule type" value="Genomic_DNA"/>
</dbReference>
<feature type="region of interest" description="Disordered" evidence="6">
    <location>
        <begin position="544"/>
        <end position="580"/>
    </location>
</feature>
<dbReference type="Proteomes" id="UP001054902">
    <property type="component" value="Unassembled WGS sequence"/>
</dbReference>
<reference evidence="9 10" key="1">
    <citation type="journal article" date="2021" name="Sci. Rep.">
        <title>The genome of the diatom Chaetoceros tenuissimus carries an ancient integrated fragment of an extant virus.</title>
        <authorList>
            <person name="Hongo Y."/>
            <person name="Kimura K."/>
            <person name="Takaki Y."/>
            <person name="Yoshida Y."/>
            <person name="Baba S."/>
            <person name="Kobayashi G."/>
            <person name="Nagasaki K."/>
            <person name="Hano T."/>
            <person name="Tomaru Y."/>
        </authorList>
    </citation>
    <scope>NUCLEOTIDE SEQUENCE [LARGE SCALE GENOMIC DNA]</scope>
    <source>
        <strain evidence="9 10">NIES-3715</strain>
    </source>
</reference>
<sequence length="580" mass="61994">MYALRSLLLAGVLITLERGVLCFANGNINCNAKSAISRQQQQQRKAFLPHTHASIASTINNQKSSLQAASITNEDDEKLKIKGGETKANDLPVWPCGDALDSKLIKIALPCIANFAISPLVGAVDLFWINRMGNTLAVAGQAAANQIFSSSFWLTSFLPSVTATLVAKQYAEGSEEGVQDAIAQALFLSTFVAIIGWLVLISRPDKLLSGVLKPGAPAREFARPYLLIRAFGFLPSLFSLVGFSAFRGTMDTITPLKISIFANLMNAILDPILIFNAKMGVTGAAIATLVSEICSAVLFMTLMWKKNLVNVSKLLSLPKIERLMPLLKGGAALQLRNFALNLTFLAVTRVTQSIDDTGVAAAAHAMSIQTFQIGGIVLLALSTVAQFVVPGEMVEKKDPETGKTIGGLKVAKATVNRLMSWGFLLGTILGSLQILILPKLLQASPLEEVRVAAKVPALLGSVYQVFNGLVFIGEGVMVGTGSFMQLSISTLIATLGTLVALKEFPAKYGLTGVWMGFGVFNTLRLAGVAIHQFVNGPLVKRKIEGTQNSSTESNTNETLEDKSENSEPASDIDPEDKNVP</sequence>
<comment type="subcellular location">
    <subcellularLocation>
        <location evidence="1">Membrane</location>
        <topology evidence="1">Multi-pass membrane protein</topology>
    </subcellularLocation>
</comment>
<keyword evidence="4 7" id="KW-1133">Transmembrane helix</keyword>
<dbReference type="InterPro" id="IPR044644">
    <property type="entry name" value="DinF-like"/>
</dbReference>
<gene>
    <name evidence="9" type="ORF">CTEN210_14827</name>
</gene>
<dbReference type="GO" id="GO:0042910">
    <property type="term" value="F:xenobiotic transmembrane transporter activity"/>
    <property type="evidence" value="ECO:0007669"/>
    <property type="project" value="InterPro"/>
</dbReference>
<feature type="transmembrane region" description="Helical" evidence="7">
    <location>
        <begin position="513"/>
        <end position="534"/>
    </location>
</feature>
<organism evidence="9 10">
    <name type="scientific">Chaetoceros tenuissimus</name>
    <dbReference type="NCBI Taxonomy" id="426638"/>
    <lineage>
        <taxon>Eukaryota</taxon>
        <taxon>Sar</taxon>
        <taxon>Stramenopiles</taxon>
        <taxon>Ochrophyta</taxon>
        <taxon>Bacillariophyta</taxon>
        <taxon>Coscinodiscophyceae</taxon>
        <taxon>Chaetocerotophycidae</taxon>
        <taxon>Chaetocerotales</taxon>
        <taxon>Chaetocerotaceae</taxon>
        <taxon>Chaetoceros</taxon>
    </lineage>
</organism>
<evidence type="ECO:0000256" key="4">
    <source>
        <dbReference type="ARBA" id="ARBA00022989"/>
    </source>
</evidence>
<feature type="transmembrane region" description="Helical" evidence="7">
    <location>
        <begin position="226"/>
        <end position="246"/>
    </location>
</feature>
<feature type="signal peptide" evidence="8">
    <location>
        <begin position="1"/>
        <end position="22"/>
    </location>
</feature>
<evidence type="ECO:0000256" key="8">
    <source>
        <dbReference type="SAM" id="SignalP"/>
    </source>
</evidence>
<proteinExistence type="inferred from homology"/>
<evidence type="ECO:0000256" key="2">
    <source>
        <dbReference type="ARBA" id="ARBA00010199"/>
    </source>
</evidence>
<dbReference type="InterPro" id="IPR002528">
    <property type="entry name" value="MATE_fam"/>
</dbReference>
<evidence type="ECO:0000256" key="6">
    <source>
        <dbReference type="SAM" id="MobiDB-lite"/>
    </source>
</evidence>
<feature type="transmembrane region" description="Helical" evidence="7">
    <location>
        <begin position="418"/>
        <end position="437"/>
    </location>
</feature>
<keyword evidence="5 7" id="KW-0472">Membrane</keyword>
<keyword evidence="3 7" id="KW-0812">Transmembrane</keyword>
<keyword evidence="8" id="KW-0732">Signal</keyword>
<feature type="compositionally biased region" description="Polar residues" evidence="6">
    <location>
        <begin position="545"/>
        <end position="557"/>
    </location>
</feature>
<evidence type="ECO:0000256" key="3">
    <source>
        <dbReference type="ARBA" id="ARBA00022692"/>
    </source>
</evidence>
<evidence type="ECO:0000313" key="9">
    <source>
        <dbReference type="EMBL" id="GFH58351.1"/>
    </source>
</evidence>
<feature type="transmembrane region" description="Helical" evidence="7">
    <location>
        <begin position="181"/>
        <end position="200"/>
    </location>
</feature>
<accession>A0AAD3HCN1</accession>
<feature type="chain" id="PRO_5041940950" evidence="8">
    <location>
        <begin position="23"/>
        <end position="580"/>
    </location>
</feature>
<evidence type="ECO:0000256" key="7">
    <source>
        <dbReference type="SAM" id="Phobius"/>
    </source>
</evidence>
<feature type="transmembrane region" description="Helical" evidence="7">
    <location>
        <begin position="483"/>
        <end position="501"/>
    </location>
</feature>
<protein>
    <submittedName>
        <fullName evidence="9">MOP family transporter: multidrug efflux</fullName>
    </submittedName>
</protein>
<dbReference type="PANTHER" id="PTHR42893:SF46">
    <property type="entry name" value="PROTEIN DETOXIFICATION 44, CHLOROPLASTIC"/>
    <property type="match status" value="1"/>
</dbReference>
<evidence type="ECO:0000256" key="5">
    <source>
        <dbReference type="ARBA" id="ARBA00023136"/>
    </source>
</evidence>
<dbReference type="AlphaFoldDB" id="A0AAD3HCN1"/>
<dbReference type="PANTHER" id="PTHR42893">
    <property type="entry name" value="PROTEIN DETOXIFICATION 44, CHLOROPLASTIC-RELATED"/>
    <property type="match status" value="1"/>
</dbReference>
<feature type="transmembrane region" description="Helical" evidence="7">
    <location>
        <begin position="258"/>
        <end position="277"/>
    </location>
</feature>
<name>A0AAD3HCN1_9STRA</name>
<dbReference type="Pfam" id="PF01554">
    <property type="entry name" value="MatE"/>
    <property type="match status" value="1"/>
</dbReference>
<feature type="transmembrane region" description="Helical" evidence="7">
    <location>
        <begin position="371"/>
        <end position="389"/>
    </location>
</feature>
<feature type="transmembrane region" description="Helical" evidence="7">
    <location>
        <begin position="284"/>
        <end position="304"/>
    </location>
</feature>
<comment type="caution">
    <text evidence="9">The sequence shown here is derived from an EMBL/GenBank/DDBJ whole genome shotgun (WGS) entry which is preliminary data.</text>
</comment>
<keyword evidence="10" id="KW-1185">Reference proteome</keyword>
<dbReference type="GO" id="GO:0015297">
    <property type="term" value="F:antiporter activity"/>
    <property type="evidence" value="ECO:0007669"/>
    <property type="project" value="InterPro"/>
</dbReference>
<comment type="similarity">
    <text evidence="2">Belongs to the multi antimicrobial extrusion (MATE) (TC 2.A.66.1) family.</text>
</comment>
<evidence type="ECO:0000313" key="10">
    <source>
        <dbReference type="Proteomes" id="UP001054902"/>
    </source>
</evidence>
<dbReference type="GO" id="GO:0016020">
    <property type="term" value="C:membrane"/>
    <property type="evidence" value="ECO:0007669"/>
    <property type="project" value="UniProtKB-SubCell"/>
</dbReference>
<evidence type="ECO:0000256" key="1">
    <source>
        <dbReference type="ARBA" id="ARBA00004141"/>
    </source>
</evidence>